<dbReference type="Pfam" id="PF04039">
    <property type="entry name" value="MnhB"/>
    <property type="match status" value="1"/>
</dbReference>
<dbReference type="PATRIC" id="fig|1097667.3.peg.1759"/>
<proteinExistence type="predicted"/>
<keyword evidence="4 7" id="KW-0812">Transmembrane</keyword>
<dbReference type="Proteomes" id="UP000005143">
    <property type="component" value="Unassembled WGS sequence"/>
</dbReference>
<organism evidence="11 12">
    <name type="scientific">Patulibacter medicamentivorans</name>
    <dbReference type="NCBI Taxonomy" id="1097667"/>
    <lineage>
        <taxon>Bacteria</taxon>
        <taxon>Bacillati</taxon>
        <taxon>Actinomycetota</taxon>
        <taxon>Thermoleophilia</taxon>
        <taxon>Solirubrobacterales</taxon>
        <taxon>Patulibacteraceae</taxon>
        <taxon>Patulibacter</taxon>
    </lineage>
</organism>
<dbReference type="InterPro" id="IPR007182">
    <property type="entry name" value="MnhB"/>
</dbReference>
<dbReference type="Pfam" id="PF13244">
    <property type="entry name" value="MbhD"/>
    <property type="match status" value="1"/>
</dbReference>
<evidence type="ECO:0000256" key="3">
    <source>
        <dbReference type="ARBA" id="ARBA00022475"/>
    </source>
</evidence>
<feature type="domain" description="MrpA C-terminal/MbhE" evidence="10">
    <location>
        <begin position="138"/>
        <end position="219"/>
    </location>
</feature>
<evidence type="ECO:0000313" key="12">
    <source>
        <dbReference type="Proteomes" id="UP000005143"/>
    </source>
</evidence>
<keyword evidence="6 7" id="KW-0472">Membrane</keyword>
<dbReference type="Pfam" id="PF20501">
    <property type="entry name" value="MbhE"/>
    <property type="match status" value="1"/>
</dbReference>
<sequence>MAATERLAVAAARATQSGSLPAYLMTILVVLIAALTTALALGAPWDVDVRAWDSPAQALVAALVVAAAILALRARRRLKAVMITGVVGYGIATLFALQGAPDLALTQFLVETVTLVVIVLVLRRLPTHFTGTVSHAGRRRLHLLIGIAVGVLMAAVTVVALGAREAVPVSEGMAAAAHAAGGKNIVNVTLVDIRAWDTMGELAVLVVAATGVTSLIFLRRRSRDLPRLTDADDGEAVWRIDAPPLPALLVTQTPAGGAGSARRAREWLVAENTLAPERRSILLEVVVRLIFHTVLVLSVYLLLAGHDFPGGGFAGGIVAGLALTIRYLAGGRYELGETAPVGAGLLIGVGLVIATGTGIAGALLGDAILDGGKAVLHLPLVGTLKLYSSTLFDIGVYLVVVGVVLDVLRSFGSEIDRQVDAEAHGR</sequence>
<gene>
    <name evidence="11" type="ORF">PAI11_17770</name>
</gene>
<feature type="transmembrane region" description="Helical" evidence="7">
    <location>
        <begin position="310"/>
        <end position="329"/>
    </location>
</feature>
<protein>
    <submittedName>
        <fullName evidence="11">Na(+) H(+) antiporter subunit A Na(+) H(+) antiporter subunit B</fullName>
    </submittedName>
</protein>
<accession>H0E4P6</accession>
<evidence type="ECO:0000259" key="9">
    <source>
        <dbReference type="Pfam" id="PF13244"/>
    </source>
</evidence>
<feature type="transmembrane region" description="Helical" evidence="7">
    <location>
        <begin position="143"/>
        <end position="163"/>
    </location>
</feature>
<name>H0E4P6_9ACTN</name>
<evidence type="ECO:0000256" key="2">
    <source>
        <dbReference type="ARBA" id="ARBA00022448"/>
    </source>
</evidence>
<dbReference type="EMBL" id="AGUD01000112">
    <property type="protein sequence ID" value="EHN11359.1"/>
    <property type="molecule type" value="Genomic_DNA"/>
</dbReference>
<dbReference type="AlphaFoldDB" id="H0E4P6"/>
<evidence type="ECO:0000256" key="1">
    <source>
        <dbReference type="ARBA" id="ARBA00004651"/>
    </source>
</evidence>
<feature type="transmembrane region" description="Helical" evidence="7">
    <location>
        <begin position="384"/>
        <end position="408"/>
    </location>
</feature>
<dbReference type="InterPro" id="IPR050616">
    <property type="entry name" value="CPA3_Na-H_Antiporter_A"/>
</dbReference>
<evidence type="ECO:0000256" key="5">
    <source>
        <dbReference type="ARBA" id="ARBA00022989"/>
    </source>
</evidence>
<feature type="domain" description="Na+/H+ antiporter MnhB subunit-related protein" evidence="8">
    <location>
        <begin position="283"/>
        <end position="405"/>
    </location>
</feature>
<dbReference type="PANTHER" id="PTHR43373:SF1">
    <property type="entry name" value="NA(+)_H(+) ANTIPORTER SUBUNIT A"/>
    <property type="match status" value="1"/>
</dbReference>
<evidence type="ECO:0000259" key="10">
    <source>
        <dbReference type="Pfam" id="PF20501"/>
    </source>
</evidence>
<feature type="transmembrane region" description="Helical" evidence="7">
    <location>
        <begin position="20"/>
        <end position="43"/>
    </location>
</feature>
<dbReference type="InterPro" id="IPR025383">
    <property type="entry name" value="MrpA_C/MbhD"/>
</dbReference>
<feature type="transmembrane region" description="Helical" evidence="7">
    <location>
        <begin position="80"/>
        <end position="97"/>
    </location>
</feature>
<feature type="transmembrane region" description="Helical" evidence="7">
    <location>
        <begin position="55"/>
        <end position="73"/>
    </location>
</feature>
<feature type="transmembrane region" description="Helical" evidence="7">
    <location>
        <begin position="285"/>
        <end position="304"/>
    </location>
</feature>
<evidence type="ECO:0000259" key="8">
    <source>
        <dbReference type="Pfam" id="PF04039"/>
    </source>
</evidence>
<dbReference type="GO" id="GO:0005886">
    <property type="term" value="C:plasma membrane"/>
    <property type="evidence" value="ECO:0007669"/>
    <property type="project" value="UniProtKB-SubCell"/>
</dbReference>
<dbReference type="InterPro" id="IPR046806">
    <property type="entry name" value="MrpA_C/MbhE"/>
</dbReference>
<feature type="transmembrane region" description="Helical" evidence="7">
    <location>
        <begin position="199"/>
        <end position="218"/>
    </location>
</feature>
<comment type="caution">
    <text evidence="11">The sequence shown here is derived from an EMBL/GenBank/DDBJ whole genome shotgun (WGS) entry which is preliminary data.</text>
</comment>
<keyword evidence="2" id="KW-0813">Transport</keyword>
<comment type="subcellular location">
    <subcellularLocation>
        <location evidence="1">Cell membrane</location>
        <topology evidence="1">Multi-pass membrane protein</topology>
    </subcellularLocation>
</comment>
<feature type="transmembrane region" description="Helical" evidence="7">
    <location>
        <begin position="103"/>
        <end position="122"/>
    </location>
</feature>
<evidence type="ECO:0000256" key="7">
    <source>
        <dbReference type="SAM" id="Phobius"/>
    </source>
</evidence>
<feature type="transmembrane region" description="Helical" evidence="7">
    <location>
        <begin position="341"/>
        <end position="364"/>
    </location>
</feature>
<evidence type="ECO:0000256" key="4">
    <source>
        <dbReference type="ARBA" id="ARBA00022692"/>
    </source>
</evidence>
<evidence type="ECO:0000256" key="6">
    <source>
        <dbReference type="ARBA" id="ARBA00023136"/>
    </source>
</evidence>
<evidence type="ECO:0000313" key="11">
    <source>
        <dbReference type="EMBL" id="EHN11359.1"/>
    </source>
</evidence>
<keyword evidence="5 7" id="KW-1133">Transmembrane helix</keyword>
<keyword evidence="12" id="KW-1185">Reference proteome</keyword>
<reference evidence="11 12" key="1">
    <citation type="journal article" date="2013" name="Biodegradation">
        <title>Quantitative proteomic analysis of ibuprofen-degrading Patulibacter sp. strain I11.</title>
        <authorList>
            <person name="Almeida B."/>
            <person name="Kjeldal H."/>
            <person name="Lolas I."/>
            <person name="Knudsen A.D."/>
            <person name="Carvalho G."/>
            <person name="Nielsen K.L."/>
            <person name="Barreto Crespo M.T."/>
            <person name="Stensballe A."/>
            <person name="Nielsen J.L."/>
        </authorList>
    </citation>
    <scope>NUCLEOTIDE SEQUENCE [LARGE SCALE GENOMIC DNA]</scope>
    <source>
        <strain evidence="11 12">I11</strain>
    </source>
</reference>
<dbReference type="PANTHER" id="PTHR43373">
    <property type="entry name" value="NA(+)/H(+) ANTIPORTER SUBUNIT"/>
    <property type="match status" value="1"/>
</dbReference>
<feature type="domain" description="MrpA C-terminal/MbhD" evidence="9">
    <location>
        <begin position="62"/>
        <end position="126"/>
    </location>
</feature>
<keyword evidence="3" id="KW-1003">Cell membrane</keyword>